<proteinExistence type="predicted"/>
<dbReference type="RefSeq" id="WP_125639280.1">
    <property type="nucleotide sequence ID" value="NZ_JBHSSJ010000002.1"/>
</dbReference>
<reference evidence="2" key="1">
    <citation type="journal article" date="2019" name="Int. J. Syst. Evol. Microbiol.">
        <title>The Global Catalogue of Microorganisms (GCM) 10K type strain sequencing project: providing services to taxonomists for standard genome sequencing and annotation.</title>
        <authorList>
            <consortium name="The Broad Institute Genomics Platform"/>
            <consortium name="The Broad Institute Genome Sequencing Center for Infectious Disease"/>
            <person name="Wu L."/>
            <person name="Ma J."/>
        </authorList>
    </citation>
    <scope>NUCLEOTIDE SEQUENCE [LARGE SCALE GENOMIC DNA]</scope>
    <source>
        <strain evidence="2">CCM 8907</strain>
    </source>
</reference>
<gene>
    <name evidence="1" type="ORF">ACFQET_02565</name>
</gene>
<name>A0ABW1TKK6_9LACO</name>
<keyword evidence="2" id="KW-1185">Reference proteome</keyword>
<sequence length="91" mass="9916">MRSKKAYQSPFAAMLTGDRYALATKLSQESGLDQSQVMYAYLQITATVSADSAIRESAPEIDRRFQALLTAAKASRSASVEQLLTAVDPKE</sequence>
<organism evidence="1 2">
    <name type="scientific">Levilactobacillus tangyuanensis</name>
    <dbReference type="NCBI Taxonomy" id="2486021"/>
    <lineage>
        <taxon>Bacteria</taxon>
        <taxon>Bacillati</taxon>
        <taxon>Bacillota</taxon>
        <taxon>Bacilli</taxon>
        <taxon>Lactobacillales</taxon>
        <taxon>Lactobacillaceae</taxon>
        <taxon>Levilactobacillus</taxon>
    </lineage>
</organism>
<evidence type="ECO:0000313" key="1">
    <source>
        <dbReference type="EMBL" id="MFC6274393.1"/>
    </source>
</evidence>
<protein>
    <submittedName>
        <fullName evidence="1">Uncharacterized protein</fullName>
    </submittedName>
</protein>
<evidence type="ECO:0000313" key="2">
    <source>
        <dbReference type="Proteomes" id="UP001596191"/>
    </source>
</evidence>
<comment type="caution">
    <text evidence="1">The sequence shown here is derived from an EMBL/GenBank/DDBJ whole genome shotgun (WGS) entry which is preliminary data.</text>
</comment>
<dbReference type="Proteomes" id="UP001596191">
    <property type="component" value="Unassembled WGS sequence"/>
</dbReference>
<accession>A0ABW1TKK6</accession>
<dbReference type="EMBL" id="JBHSSJ010000002">
    <property type="protein sequence ID" value="MFC6274393.1"/>
    <property type="molecule type" value="Genomic_DNA"/>
</dbReference>